<dbReference type="EMBL" id="JBAWTH010000014">
    <property type="protein sequence ID" value="KAL2289051.1"/>
    <property type="molecule type" value="Genomic_DNA"/>
</dbReference>
<dbReference type="Gene3D" id="1.20.5.170">
    <property type="match status" value="1"/>
</dbReference>
<dbReference type="EMBL" id="JBAWTH010000014">
    <property type="protein sequence ID" value="KAL2289052.1"/>
    <property type="molecule type" value="Genomic_DNA"/>
</dbReference>
<feature type="compositionally biased region" description="Polar residues" evidence="1">
    <location>
        <begin position="99"/>
        <end position="111"/>
    </location>
</feature>
<dbReference type="PROSITE" id="PS50217">
    <property type="entry name" value="BZIP"/>
    <property type="match status" value="1"/>
</dbReference>
<dbReference type="PROSITE" id="PS00036">
    <property type="entry name" value="BZIP_BASIC"/>
    <property type="match status" value="1"/>
</dbReference>
<dbReference type="Pfam" id="PF07716">
    <property type="entry name" value="bZIP_2"/>
    <property type="match status" value="1"/>
</dbReference>
<name>A0ABR4F2Y2_9PEZI</name>
<feature type="region of interest" description="Disordered" evidence="1">
    <location>
        <begin position="1"/>
        <end position="274"/>
    </location>
</feature>
<comment type="caution">
    <text evidence="3">The sequence shown here is derived from an EMBL/GenBank/DDBJ whole genome shotgun (WGS) entry which is preliminary data.</text>
</comment>
<dbReference type="EMBL" id="JBAWTH010000014">
    <property type="protein sequence ID" value="KAL2289053.1"/>
    <property type="molecule type" value="Genomic_DNA"/>
</dbReference>
<feature type="compositionally biased region" description="Polar residues" evidence="1">
    <location>
        <begin position="171"/>
        <end position="184"/>
    </location>
</feature>
<evidence type="ECO:0000313" key="3">
    <source>
        <dbReference type="EMBL" id="KAL2289052.1"/>
    </source>
</evidence>
<feature type="compositionally biased region" description="Pro residues" evidence="1">
    <location>
        <begin position="507"/>
        <end position="518"/>
    </location>
</feature>
<proteinExistence type="predicted"/>
<evidence type="ECO:0000259" key="2">
    <source>
        <dbReference type="PROSITE" id="PS50217"/>
    </source>
</evidence>
<accession>A0ABR4F2Y2</accession>
<evidence type="ECO:0000256" key="1">
    <source>
        <dbReference type="SAM" id="MobiDB-lite"/>
    </source>
</evidence>
<feature type="compositionally biased region" description="Polar residues" evidence="1">
    <location>
        <begin position="329"/>
        <end position="339"/>
    </location>
</feature>
<organism evidence="3 4">
    <name type="scientific">Diaporthe vaccinii</name>
    <dbReference type="NCBI Taxonomy" id="105482"/>
    <lineage>
        <taxon>Eukaryota</taxon>
        <taxon>Fungi</taxon>
        <taxon>Dikarya</taxon>
        <taxon>Ascomycota</taxon>
        <taxon>Pezizomycotina</taxon>
        <taxon>Sordariomycetes</taxon>
        <taxon>Sordariomycetidae</taxon>
        <taxon>Diaporthales</taxon>
        <taxon>Diaporthaceae</taxon>
        <taxon>Diaporthe</taxon>
        <taxon>Diaporthe eres species complex</taxon>
    </lineage>
</organism>
<evidence type="ECO:0000313" key="4">
    <source>
        <dbReference type="Proteomes" id="UP001600888"/>
    </source>
</evidence>
<dbReference type="EMBL" id="JBAWTH010000014">
    <property type="protein sequence ID" value="KAL2289054.1"/>
    <property type="molecule type" value="Genomic_DNA"/>
</dbReference>
<feature type="compositionally biased region" description="Basic and acidic residues" evidence="1">
    <location>
        <begin position="373"/>
        <end position="429"/>
    </location>
</feature>
<feature type="compositionally biased region" description="Low complexity" evidence="1">
    <location>
        <begin position="531"/>
        <end position="543"/>
    </location>
</feature>
<dbReference type="CDD" id="cd14705">
    <property type="entry name" value="bZIP_Zip1"/>
    <property type="match status" value="1"/>
</dbReference>
<protein>
    <recommendedName>
        <fullName evidence="2">BZIP domain-containing protein</fullName>
    </recommendedName>
</protein>
<gene>
    <name evidence="3" type="ORF">FJTKL_02883</name>
</gene>
<feature type="region of interest" description="Disordered" evidence="1">
    <location>
        <begin position="315"/>
        <end position="596"/>
    </location>
</feature>
<reference evidence="3 4" key="1">
    <citation type="submission" date="2024-03" db="EMBL/GenBank/DDBJ databases">
        <title>A high-quality draft genome sequence of Diaporthe vaccinii, a causative agent of upright dieback and viscid rot disease in cranberry plants.</title>
        <authorList>
            <person name="Sarrasin M."/>
            <person name="Lang B.F."/>
            <person name="Burger G."/>
        </authorList>
    </citation>
    <scope>NUCLEOTIDE SEQUENCE [LARGE SCALE GENOMIC DNA]</scope>
    <source>
        <strain evidence="3 4">IS7</strain>
    </source>
</reference>
<feature type="compositionally biased region" description="Low complexity" evidence="1">
    <location>
        <begin position="450"/>
        <end position="468"/>
    </location>
</feature>
<dbReference type="InterPro" id="IPR004827">
    <property type="entry name" value="bZIP"/>
</dbReference>
<dbReference type="Proteomes" id="UP001600888">
    <property type="component" value="Unassembled WGS sequence"/>
</dbReference>
<feature type="compositionally biased region" description="Polar residues" evidence="1">
    <location>
        <begin position="17"/>
        <end position="31"/>
    </location>
</feature>
<dbReference type="EMBL" id="JBAWTH010000014">
    <property type="protein sequence ID" value="KAL2289050.1"/>
    <property type="molecule type" value="Genomic_DNA"/>
</dbReference>
<feature type="domain" description="BZIP" evidence="2">
    <location>
        <begin position="351"/>
        <end position="414"/>
    </location>
</feature>
<sequence length="596" mass="63122">MSQRGAASRPPSHRRSQSLSTGANASPSSLQPAHAYSNDGGVDPARDSSRVLVPPDDLPPRQTTPRTLGVHNILNPSEPREIQSRTSPSLQRAGAGGDSSPSSVGTRQYGVSGSPYQPYGAAPVYGAPPGPTASHGSLSSILPPGQRDSPIQTRPFPPALGAARRILTPRSPRSLSFSRVTTPSALGDTQPPFDFSTPTVGRFGATQEMMPFSGPSGPPSSMPSQSPRAIPPGPAASSTTMDPRAFSQAAFPNTPSHHFPQGPAQLGAAGSPQRMAPAYVQGQFESIQGSGRGYGHQGSPPAEANLSSAIMNALQIGGGGGTRGPDSQPHLTLQTNTGEHITVPLDVHQGSRQADEKRHRNAGASARFRARKKERDKDLRENMQRLENDNRELSRQNHDLQAERDFYRSERNRLRDVVLRTPSIREHAEQGPPSPQPRAAASGGAGEGSFTGSFAAGGSSTTTSPSLAHQQRSPPYAEEQLERPSRRRRTDPTAADFSPAPYAMRPAQPPGSLPPGSLPPIVTQGYAGPISSAPPSARLPPLRFDQPASSPTTVHPPGFESQTPPLPHQAQYYGRPPPHEMGWATGARESQDPSRR</sequence>
<feature type="compositionally biased region" description="Low complexity" evidence="1">
    <location>
        <begin position="115"/>
        <end position="125"/>
    </location>
</feature>
<keyword evidence="4" id="KW-1185">Reference proteome</keyword>